<dbReference type="AlphaFoldDB" id="A0A0F9F679"/>
<feature type="region of interest" description="Disordered" evidence="1">
    <location>
        <begin position="1"/>
        <end position="21"/>
    </location>
</feature>
<gene>
    <name evidence="2" type="ORF">LCGC14_1991570</name>
</gene>
<organism evidence="2">
    <name type="scientific">marine sediment metagenome</name>
    <dbReference type="NCBI Taxonomy" id="412755"/>
    <lineage>
        <taxon>unclassified sequences</taxon>
        <taxon>metagenomes</taxon>
        <taxon>ecological metagenomes</taxon>
    </lineage>
</organism>
<feature type="compositionally biased region" description="Polar residues" evidence="1">
    <location>
        <begin position="9"/>
        <end position="21"/>
    </location>
</feature>
<dbReference type="EMBL" id="LAZR01022472">
    <property type="protein sequence ID" value="KKL81763.1"/>
    <property type="molecule type" value="Genomic_DNA"/>
</dbReference>
<evidence type="ECO:0000256" key="1">
    <source>
        <dbReference type="SAM" id="MobiDB-lite"/>
    </source>
</evidence>
<sequence>MTRVDSNAMPPSNDFSESTGDSRIAQYTDLPTLRQAAWMLLRTYPEKMSQFTALANRLGMTIRGKPYDGYYIKYVWVRKMPYSPALQKAAEKLISELAVDPPDTSGYRTVMVKVPNGVDIPNGAVILRDAIPCICGAFFIPTIWNQINHTTACAKMRAKLRRRK</sequence>
<comment type="caution">
    <text evidence="2">The sequence shown here is derived from an EMBL/GenBank/DDBJ whole genome shotgun (WGS) entry which is preliminary data.</text>
</comment>
<proteinExistence type="predicted"/>
<accession>A0A0F9F679</accession>
<reference evidence="2" key="1">
    <citation type="journal article" date="2015" name="Nature">
        <title>Complex archaea that bridge the gap between prokaryotes and eukaryotes.</title>
        <authorList>
            <person name="Spang A."/>
            <person name="Saw J.H."/>
            <person name="Jorgensen S.L."/>
            <person name="Zaremba-Niedzwiedzka K."/>
            <person name="Martijn J."/>
            <person name="Lind A.E."/>
            <person name="van Eijk R."/>
            <person name="Schleper C."/>
            <person name="Guy L."/>
            <person name="Ettema T.J."/>
        </authorList>
    </citation>
    <scope>NUCLEOTIDE SEQUENCE</scope>
</reference>
<evidence type="ECO:0000313" key="2">
    <source>
        <dbReference type="EMBL" id="KKL81763.1"/>
    </source>
</evidence>
<name>A0A0F9F679_9ZZZZ</name>
<protein>
    <submittedName>
        <fullName evidence="2">Uncharacterized protein</fullName>
    </submittedName>
</protein>